<evidence type="ECO:0000313" key="2">
    <source>
        <dbReference type="Proteomes" id="UP001595843"/>
    </source>
</evidence>
<dbReference type="Proteomes" id="UP001595843">
    <property type="component" value="Unassembled WGS sequence"/>
</dbReference>
<dbReference type="SUPFAM" id="SSF160631">
    <property type="entry name" value="SMI1/KNR4-like"/>
    <property type="match status" value="1"/>
</dbReference>
<accession>A0ABV8J9E9</accession>
<gene>
    <name evidence="1" type="ORF">ACFOUO_01655</name>
</gene>
<name>A0ABV8J9E9_9BACL</name>
<protein>
    <submittedName>
        <fullName evidence="1">Uncharacterized protein</fullName>
    </submittedName>
</protein>
<organism evidence="1 2">
    <name type="scientific">Salinithrix halophila</name>
    <dbReference type="NCBI Taxonomy" id="1485204"/>
    <lineage>
        <taxon>Bacteria</taxon>
        <taxon>Bacillati</taxon>
        <taxon>Bacillota</taxon>
        <taxon>Bacilli</taxon>
        <taxon>Bacillales</taxon>
        <taxon>Thermoactinomycetaceae</taxon>
        <taxon>Salinithrix</taxon>
    </lineage>
</organism>
<dbReference type="InterPro" id="IPR037883">
    <property type="entry name" value="Knr4/Smi1-like_sf"/>
</dbReference>
<reference evidence="2" key="1">
    <citation type="journal article" date="2019" name="Int. J. Syst. Evol. Microbiol.">
        <title>The Global Catalogue of Microorganisms (GCM) 10K type strain sequencing project: providing services to taxonomists for standard genome sequencing and annotation.</title>
        <authorList>
            <consortium name="The Broad Institute Genomics Platform"/>
            <consortium name="The Broad Institute Genome Sequencing Center for Infectious Disease"/>
            <person name="Wu L."/>
            <person name="Ma J."/>
        </authorList>
    </citation>
    <scope>NUCLEOTIDE SEQUENCE [LARGE SCALE GENOMIC DNA]</scope>
    <source>
        <strain evidence="2">IBRC-M 10813</strain>
    </source>
</reference>
<evidence type="ECO:0000313" key="1">
    <source>
        <dbReference type="EMBL" id="MFC4075512.1"/>
    </source>
</evidence>
<dbReference type="EMBL" id="JBHSAP010000004">
    <property type="protein sequence ID" value="MFC4075512.1"/>
    <property type="molecule type" value="Genomic_DNA"/>
</dbReference>
<sequence>MHDNSSPDARFFYGEKKQGQMERLLRIGDLNAEDSVLKVYEKRFSGTRYFPFARCVDGDILCHDYHGETPSVVCWSQDEGQFSVVKRSFDRVLHYLRFQ</sequence>
<keyword evidence="2" id="KW-1185">Reference proteome</keyword>
<comment type="caution">
    <text evidence="1">The sequence shown here is derived from an EMBL/GenBank/DDBJ whole genome shotgun (WGS) entry which is preliminary data.</text>
</comment>
<proteinExistence type="predicted"/>